<accession>A0A835RSJ2</accession>
<feature type="transmembrane region" description="Helical" evidence="9">
    <location>
        <begin position="197"/>
        <end position="215"/>
    </location>
</feature>
<feature type="transmembrane region" description="Helical" evidence="9">
    <location>
        <begin position="140"/>
        <end position="163"/>
    </location>
</feature>
<feature type="transmembrane region" description="Helical" evidence="9">
    <location>
        <begin position="110"/>
        <end position="128"/>
    </location>
</feature>
<evidence type="ECO:0000313" key="12">
    <source>
        <dbReference type="Proteomes" id="UP000636800"/>
    </source>
</evidence>
<dbReference type="EMBL" id="JADCNL010000001">
    <property type="protein sequence ID" value="KAG0497254.1"/>
    <property type="molecule type" value="Genomic_DNA"/>
</dbReference>
<evidence type="ECO:0000256" key="3">
    <source>
        <dbReference type="ARBA" id="ARBA00022448"/>
    </source>
</evidence>
<comment type="similarity">
    <text evidence="2">Belongs to the two pore domain potassium channel (TC 1.A.1.7) family.</text>
</comment>
<evidence type="ECO:0000256" key="2">
    <source>
        <dbReference type="ARBA" id="ARBA00010159"/>
    </source>
</evidence>
<dbReference type="InterPro" id="IPR011992">
    <property type="entry name" value="EF-hand-dom_pair"/>
</dbReference>
<comment type="subcellular location">
    <subcellularLocation>
        <location evidence="1">Membrane</location>
        <topology evidence="1">Multi-pass membrane protein</topology>
    </subcellularLocation>
</comment>
<protein>
    <recommendedName>
        <fullName evidence="10">Potassium channel domain-containing protein</fullName>
    </recommendedName>
</protein>
<dbReference type="InterPro" id="IPR003280">
    <property type="entry name" value="2pore_dom_K_chnl"/>
</dbReference>
<dbReference type="PANTHER" id="PTHR11003:SF268">
    <property type="entry name" value="TWO-PORE POTASSIUM CHANNEL 4-RELATED"/>
    <property type="match status" value="1"/>
</dbReference>
<evidence type="ECO:0000256" key="9">
    <source>
        <dbReference type="SAM" id="Phobius"/>
    </source>
</evidence>
<gene>
    <name evidence="11" type="ORF">HPP92_001945</name>
</gene>
<dbReference type="AlphaFoldDB" id="A0A835RSJ2"/>
<keyword evidence="12" id="KW-1185">Reference proteome</keyword>
<keyword evidence="5 9" id="KW-1133">Transmembrane helix</keyword>
<comment type="caution">
    <text evidence="11">The sequence shown here is derived from an EMBL/GenBank/DDBJ whole genome shotgun (WGS) entry which is preliminary data.</text>
</comment>
<dbReference type="FunFam" id="1.10.287.70:FF:000167">
    <property type="entry name" value="Two-pore potassium channel 2-like"/>
    <property type="match status" value="1"/>
</dbReference>
<dbReference type="GO" id="GO:0030322">
    <property type="term" value="P:stabilization of membrane potential"/>
    <property type="evidence" value="ECO:0007669"/>
    <property type="project" value="TreeGrafter"/>
</dbReference>
<feature type="domain" description="Potassium channel" evidence="10">
    <location>
        <begin position="84"/>
        <end position="163"/>
    </location>
</feature>
<dbReference type="InterPro" id="IPR013099">
    <property type="entry name" value="K_chnl_dom"/>
</dbReference>
<dbReference type="SUPFAM" id="SSF81324">
    <property type="entry name" value="Voltage-gated potassium channels"/>
    <property type="match status" value="2"/>
</dbReference>
<dbReference type="Proteomes" id="UP000636800">
    <property type="component" value="Chromosome 1"/>
</dbReference>
<dbReference type="Pfam" id="PF07885">
    <property type="entry name" value="Ion_trans_2"/>
    <property type="match status" value="2"/>
</dbReference>
<evidence type="ECO:0000256" key="7">
    <source>
        <dbReference type="ARBA" id="ARBA00023136"/>
    </source>
</evidence>
<dbReference type="GO" id="GO:0015271">
    <property type="term" value="F:outward rectifier potassium channel activity"/>
    <property type="evidence" value="ECO:0007669"/>
    <property type="project" value="TreeGrafter"/>
</dbReference>
<sequence length="373" mass="40740">MDEADPLLQSTLLVSRWSDPNPRCEIQDNFSAGDDGGAALPLLSSSFPSPLVGYRAGNHEPIPSKAARPKIGPSFSVLKHAILLLLFYLALGVFVYSTNPEGYLGIETNPVVDALYFCIVTLCTIGYGDIAPLTPLTKAISCVFVLVGFGILDVLLSAAVNYILDLQESLILSAGARGAAGYVVNAEKGRMRIRMKVGIAVGVVVLCVGVGMVALRRLEHLDWIDSFYLAVMSVTTVGYGDKAFNTLWGRVFASFWLLVSTLAVARAFLYLVEARMSRRHRRFAKLVLQRDLTVEDLVAAAINQNGFISKSEFVIYKLKEMGRIGEKDILQICNQFNKLDPNNTGKIMLPDLFSVDQSLPRTPHCPIPALGKL</sequence>
<feature type="transmembrane region" description="Helical" evidence="9">
    <location>
        <begin position="251"/>
        <end position="272"/>
    </location>
</feature>
<dbReference type="SUPFAM" id="SSF47473">
    <property type="entry name" value="EF-hand"/>
    <property type="match status" value="1"/>
</dbReference>
<keyword evidence="4 9" id="KW-0812">Transmembrane</keyword>
<dbReference type="GO" id="GO:0022841">
    <property type="term" value="F:potassium ion leak channel activity"/>
    <property type="evidence" value="ECO:0007669"/>
    <property type="project" value="TreeGrafter"/>
</dbReference>
<dbReference type="PANTHER" id="PTHR11003">
    <property type="entry name" value="POTASSIUM CHANNEL, SUBFAMILY K"/>
    <property type="match status" value="1"/>
</dbReference>
<dbReference type="PRINTS" id="PR01333">
    <property type="entry name" value="2POREKCHANEL"/>
</dbReference>
<dbReference type="GO" id="GO:0009705">
    <property type="term" value="C:plant-type vacuole membrane"/>
    <property type="evidence" value="ECO:0007669"/>
    <property type="project" value="TreeGrafter"/>
</dbReference>
<evidence type="ECO:0000256" key="5">
    <source>
        <dbReference type="ARBA" id="ARBA00022989"/>
    </source>
</evidence>
<feature type="transmembrane region" description="Helical" evidence="9">
    <location>
        <begin position="77"/>
        <end position="98"/>
    </location>
</feature>
<reference evidence="11 12" key="1">
    <citation type="journal article" date="2020" name="Nat. Food">
        <title>A phased Vanilla planifolia genome enables genetic improvement of flavour and production.</title>
        <authorList>
            <person name="Hasing T."/>
            <person name="Tang H."/>
            <person name="Brym M."/>
            <person name="Khazi F."/>
            <person name="Huang T."/>
            <person name="Chambers A.H."/>
        </authorList>
    </citation>
    <scope>NUCLEOTIDE SEQUENCE [LARGE SCALE GENOMIC DNA]</scope>
    <source>
        <tissue evidence="11">Leaf</tissue>
    </source>
</reference>
<name>A0A835RSJ2_VANPL</name>
<keyword evidence="6" id="KW-0406">Ion transport</keyword>
<evidence type="ECO:0000256" key="8">
    <source>
        <dbReference type="ARBA" id="ARBA00023303"/>
    </source>
</evidence>
<evidence type="ECO:0000256" key="6">
    <source>
        <dbReference type="ARBA" id="ARBA00023065"/>
    </source>
</evidence>
<keyword evidence="3" id="KW-0813">Transport</keyword>
<feature type="transmembrane region" description="Helical" evidence="9">
    <location>
        <begin position="169"/>
        <end position="185"/>
    </location>
</feature>
<dbReference type="GO" id="GO:0005886">
    <property type="term" value="C:plasma membrane"/>
    <property type="evidence" value="ECO:0007669"/>
    <property type="project" value="TreeGrafter"/>
</dbReference>
<dbReference type="Gene3D" id="1.10.287.70">
    <property type="match status" value="2"/>
</dbReference>
<evidence type="ECO:0000313" key="11">
    <source>
        <dbReference type="EMBL" id="KAG0497254.1"/>
    </source>
</evidence>
<keyword evidence="7 9" id="KW-0472">Membrane</keyword>
<keyword evidence="8" id="KW-0407">Ion channel</keyword>
<feature type="domain" description="Potassium channel" evidence="10">
    <location>
        <begin position="203"/>
        <end position="273"/>
    </location>
</feature>
<evidence type="ECO:0000259" key="10">
    <source>
        <dbReference type="Pfam" id="PF07885"/>
    </source>
</evidence>
<organism evidence="11 12">
    <name type="scientific">Vanilla planifolia</name>
    <name type="common">Vanilla</name>
    <dbReference type="NCBI Taxonomy" id="51239"/>
    <lineage>
        <taxon>Eukaryota</taxon>
        <taxon>Viridiplantae</taxon>
        <taxon>Streptophyta</taxon>
        <taxon>Embryophyta</taxon>
        <taxon>Tracheophyta</taxon>
        <taxon>Spermatophyta</taxon>
        <taxon>Magnoliopsida</taxon>
        <taxon>Liliopsida</taxon>
        <taxon>Asparagales</taxon>
        <taxon>Orchidaceae</taxon>
        <taxon>Vanilloideae</taxon>
        <taxon>Vanilleae</taxon>
        <taxon>Vanilla</taxon>
    </lineage>
</organism>
<evidence type="ECO:0000256" key="1">
    <source>
        <dbReference type="ARBA" id="ARBA00004141"/>
    </source>
</evidence>
<proteinExistence type="inferred from homology"/>
<evidence type="ECO:0000256" key="4">
    <source>
        <dbReference type="ARBA" id="ARBA00022692"/>
    </source>
</evidence>